<feature type="region of interest" description="Disordered" evidence="1">
    <location>
        <begin position="51"/>
        <end position="85"/>
    </location>
</feature>
<evidence type="ECO:0000313" key="3">
    <source>
        <dbReference type="Proteomes" id="UP000005238"/>
    </source>
</evidence>
<dbReference type="AlphaFoldDB" id="H3GYU2"/>
<organism evidence="2 3">
    <name type="scientific">Phytophthora ramorum</name>
    <name type="common">Sudden oak death agent</name>
    <dbReference type="NCBI Taxonomy" id="164328"/>
    <lineage>
        <taxon>Eukaryota</taxon>
        <taxon>Sar</taxon>
        <taxon>Stramenopiles</taxon>
        <taxon>Oomycota</taxon>
        <taxon>Peronosporomycetes</taxon>
        <taxon>Peronosporales</taxon>
        <taxon>Peronosporaceae</taxon>
        <taxon>Phytophthora</taxon>
    </lineage>
</organism>
<evidence type="ECO:0000313" key="2">
    <source>
        <dbReference type="EnsemblProtists" id="Phyra82900"/>
    </source>
</evidence>
<keyword evidence="3" id="KW-1185">Reference proteome</keyword>
<name>H3GYU2_PHYRM</name>
<reference evidence="2" key="2">
    <citation type="submission" date="2015-06" db="UniProtKB">
        <authorList>
            <consortium name="EnsemblProtists"/>
        </authorList>
    </citation>
    <scope>IDENTIFICATION</scope>
    <source>
        <strain evidence="2">Pr102</strain>
    </source>
</reference>
<proteinExistence type="predicted"/>
<dbReference type="EnsemblProtists" id="Phyra82900">
    <property type="protein sequence ID" value="Phyra82900"/>
    <property type="gene ID" value="Phyra82900"/>
</dbReference>
<dbReference type="InParanoid" id="H3GYU2"/>
<reference evidence="3" key="1">
    <citation type="journal article" date="2006" name="Science">
        <title>Phytophthora genome sequences uncover evolutionary origins and mechanisms of pathogenesis.</title>
        <authorList>
            <person name="Tyler B.M."/>
            <person name="Tripathy S."/>
            <person name="Zhang X."/>
            <person name="Dehal P."/>
            <person name="Jiang R.H."/>
            <person name="Aerts A."/>
            <person name="Arredondo F.D."/>
            <person name="Baxter L."/>
            <person name="Bensasson D."/>
            <person name="Beynon J.L."/>
            <person name="Chapman J."/>
            <person name="Damasceno C.M."/>
            <person name="Dorrance A.E."/>
            <person name="Dou D."/>
            <person name="Dickerman A.W."/>
            <person name="Dubchak I.L."/>
            <person name="Garbelotto M."/>
            <person name="Gijzen M."/>
            <person name="Gordon S.G."/>
            <person name="Govers F."/>
            <person name="Grunwald N.J."/>
            <person name="Huang W."/>
            <person name="Ivors K.L."/>
            <person name="Jones R.W."/>
            <person name="Kamoun S."/>
            <person name="Krampis K."/>
            <person name="Lamour K.H."/>
            <person name="Lee M.K."/>
            <person name="McDonald W.H."/>
            <person name="Medina M."/>
            <person name="Meijer H.J."/>
            <person name="Nordberg E.K."/>
            <person name="Maclean D.J."/>
            <person name="Ospina-Giraldo M.D."/>
            <person name="Morris P.F."/>
            <person name="Phuntumart V."/>
            <person name="Putnam N.H."/>
            <person name="Rash S."/>
            <person name="Rose J.K."/>
            <person name="Sakihama Y."/>
            <person name="Salamov A.A."/>
            <person name="Savidor A."/>
            <person name="Scheuring C.F."/>
            <person name="Smith B.M."/>
            <person name="Sobral B.W."/>
            <person name="Terry A."/>
            <person name="Torto-Alalibo T.A."/>
            <person name="Win J."/>
            <person name="Xu Z."/>
            <person name="Zhang H."/>
            <person name="Grigoriev I.V."/>
            <person name="Rokhsar D.S."/>
            <person name="Boore J.L."/>
        </authorList>
    </citation>
    <scope>NUCLEOTIDE SEQUENCE [LARGE SCALE GENOMIC DNA]</scope>
    <source>
        <strain evidence="3">Pr102</strain>
    </source>
</reference>
<protein>
    <submittedName>
        <fullName evidence="2">Uncharacterized protein</fullName>
    </submittedName>
</protein>
<dbReference type="Proteomes" id="UP000005238">
    <property type="component" value="Unassembled WGS sequence"/>
</dbReference>
<dbReference type="EMBL" id="DS566076">
    <property type="status" value="NOT_ANNOTATED_CDS"/>
    <property type="molecule type" value="Genomic_DNA"/>
</dbReference>
<dbReference type="HOGENOM" id="CLU_049535_0_0_1"/>
<sequence length="448" mass="49562">MKAALCVNKFSENLEVLDYVAAAIINGSPDPEQAFCRPVMILPRSERQRFGVESTTAVLTDQKSEAPPAKRNSPPSSHASEGEAVLSRKAKTVACTVNTLRSTEAKELTTVGGVSGRIGQTGGTVVNAAATPELKLSAKTPVTVLGDLQQMYHEANAEGVFPYEKAYPWEGVYLWYDPADYEDVYLAHWRFWNLHRPVFFDWALHVPHASGAMLAARRKKKMAAGRARQEFVSLCIERWGWYGFLRMLEFTGNRHLMWWGGQPGRNSSKGKAYTGGHVVDLGELCKKDEGAYKAKISGALKPFRLDEGAFANLPELLEQTDALDPSLVPYDQRLSDRALARIRQDVTSQRTAQPHWKGDLSTGVWHKLCADPYIEQVQLEISLLSPESTPVGSTTVPAFDAKETKTVGWAAYKLVDGSPSAFAPRVKVPLQEEGYFLNDGDEEEEKGE</sequence>
<dbReference type="VEuPathDB" id="FungiDB:KRP22_15295"/>
<dbReference type="OMA" id="WHKLCAD"/>
<accession>H3GYU2</accession>
<evidence type="ECO:0000256" key="1">
    <source>
        <dbReference type="SAM" id="MobiDB-lite"/>
    </source>
</evidence>